<feature type="non-terminal residue" evidence="1">
    <location>
        <position position="1"/>
    </location>
</feature>
<dbReference type="EMBL" id="LXQA011106135">
    <property type="protein sequence ID" value="MCI85067.1"/>
    <property type="molecule type" value="Genomic_DNA"/>
</dbReference>
<sequence>YKKMSNHHCGDSHQVAPLTAVWQVDQSVVE</sequence>
<evidence type="ECO:0000313" key="2">
    <source>
        <dbReference type="Proteomes" id="UP000265520"/>
    </source>
</evidence>
<protein>
    <submittedName>
        <fullName evidence="1">Uncharacterized protein</fullName>
    </submittedName>
</protein>
<evidence type="ECO:0000313" key="1">
    <source>
        <dbReference type="EMBL" id="MCI85067.1"/>
    </source>
</evidence>
<dbReference type="Proteomes" id="UP000265520">
    <property type="component" value="Unassembled WGS sequence"/>
</dbReference>
<name>A0A392VAB7_9FABA</name>
<accession>A0A392VAB7</accession>
<organism evidence="1 2">
    <name type="scientific">Trifolium medium</name>
    <dbReference type="NCBI Taxonomy" id="97028"/>
    <lineage>
        <taxon>Eukaryota</taxon>
        <taxon>Viridiplantae</taxon>
        <taxon>Streptophyta</taxon>
        <taxon>Embryophyta</taxon>
        <taxon>Tracheophyta</taxon>
        <taxon>Spermatophyta</taxon>
        <taxon>Magnoliopsida</taxon>
        <taxon>eudicotyledons</taxon>
        <taxon>Gunneridae</taxon>
        <taxon>Pentapetalae</taxon>
        <taxon>rosids</taxon>
        <taxon>fabids</taxon>
        <taxon>Fabales</taxon>
        <taxon>Fabaceae</taxon>
        <taxon>Papilionoideae</taxon>
        <taxon>50 kb inversion clade</taxon>
        <taxon>NPAAA clade</taxon>
        <taxon>Hologalegina</taxon>
        <taxon>IRL clade</taxon>
        <taxon>Trifolieae</taxon>
        <taxon>Trifolium</taxon>
    </lineage>
</organism>
<dbReference type="AlphaFoldDB" id="A0A392VAB7"/>
<comment type="caution">
    <text evidence="1">The sequence shown here is derived from an EMBL/GenBank/DDBJ whole genome shotgun (WGS) entry which is preliminary data.</text>
</comment>
<keyword evidence="2" id="KW-1185">Reference proteome</keyword>
<proteinExistence type="predicted"/>
<reference evidence="1 2" key="1">
    <citation type="journal article" date="2018" name="Front. Plant Sci.">
        <title>Red Clover (Trifolium pratense) and Zigzag Clover (T. medium) - A Picture of Genomic Similarities and Differences.</title>
        <authorList>
            <person name="Dluhosova J."/>
            <person name="Istvanek J."/>
            <person name="Nedelnik J."/>
            <person name="Repkova J."/>
        </authorList>
    </citation>
    <scope>NUCLEOTIDE SEQUENCE [LARGE SCALE GENOMIC DNA]</scope>
    <source>
        <strain evidence="2">cv. 10/8</strain>
        <tissue evidence="1">Leaf</tissue>
    </source>
</reference>